<name>A0A2M7Z6J6_9BACT</name>
<gene>
    <name evidence="1" type="ORF">CO137_02655</name>
</gene>
<reference evidence="2" key="1">
    <citation type="submission" date="2017-09" db="EMBL/GenBank/DDBJ databases">
        <title>Depth-based differentiation of microbial function through sediment-hosted aquifers and enrichment of novel symbionts in the deep terrestrial subsurface.</title>
        <authorList>
            <person name="Probst A.J."/>
            <person name="Ladd B."/>
            <person name="Jarett J.K."/>
            <person name="Geller-Mcgrath D.E."/>
            <person name="Sieber C.M.K."/>
            <person name="Emerson J.B."/>
            <person name="Anantharaman K."/>
            <person name="Thomas B.C."/>
            <person name="Malmstrom R."/>
            <person name="Stieglmeier M."/>
            <person name="Klingl A."/>
            <person name="Woyke T."/>
            <person name="Ryan C.M."/>
            <person name="Banfield J.F."/>
        </authorList>
    </citation>
    <scope>NUCLEOTIDE SEQUENCE [LARGE SCALE GENOMIC DNA]</scope>
</reference>
<comment type="caution">
    <text evidence="1">The sequence shown here is derived from an EMBL/GenBank/DDBJ whole genome shotgun (WGS) entry which is preliminary data.</text>
</comment>
<organism evidence="1 2">
    <name type="scientific">Candidatus Magasanikbacteria bacterium CG_4_9_14_3_um_filter_32_9</name>
    <dbReference type="NCBI Taxonomy" id="1974644"/>
    <lineage>
        <taxon>Bacteria</taxon>
        <taxon>Candidatus Magasanikiibacteriota</taxon>
    </lineage>
</organism>
<protein>
    <submittedName>
        <fullName evidence="1">Uncharacterized protein</fullName>
    </submittedName>
</protein>
<sequence length="75" mass="8261">MYDFRKGLLVHSSVMKYTDGELGVLYGVFGVREQVGVSSGITLSVDVFVFNVNPSFKVMVSEYVDAVPPVERNLA</sequence>
<dbReference type="EMBL" id="PFVJ01000055">
    <property type="protein sequence ID" value="PJA89750.1"/>
    <property type="molecule type" value="Genomic_DNA"/>
</dbReference>
<proteinExistence type="predicted"/>
<evidence type="ECO:0000313" key="1">
    <source>
        <dbReference type="EMBL" id="PJA89750.1"/>
    </source>
</evidence>
<accession>A0A2M7Z6J6</accession>
<evidence type="ECO:0000313" key="2">
    <source>
        <dbReference type="Proteomes" id="UP000230843"/>
    </source>
</evidence>
<dbReference type="AlphaFoldDB" id="A0A2M7Z6J6"/>
<dbReference type="Proteomes" id="UP000230843">
    <property type="component" value="Unassembled WGS sequence"/>
</dbReference>
<feature type="non-terminal residue" evidence="1">
    <location>
        <position position="75"/>
    </location>
</feature>